<proteinExistence type="predicted"/>
<evidence type="ECO:0000256" key="1">
    <source>
        <dbReference type="SAM" id="MobiDB-lite"/>
    </source>
</evidence>
<dbReference type="AlphaFoldDB" id="A0A922N8H8"/>
<protein>
    <submittedName>
        <fullName evidence="2">Uncharacterized protein</fullName>
    </submittedName>
</protein>
<accession>A0A922N8H8</accession>
<feature type="region of interest" description="Disordered" evidence="1">
    <location>
        <begin position="82"/>
        <end position="101"/>
    </location>
</feature>
<organism evidence="2 3">
    <name type="scientific">Pyrenophora tritici-repentis</name>
    <dbReference type="NCBI Taxonomy" id="45151"/>
    <lineage>
        <taxon>Eukaryota</taxon>
        <taxon>Fungi</taxon>
        <taxon>Dikarya</taxon>
        <taxon>Ascomycota</taxon>
        <taxon>Pezizomycotina</taxon>
        <taxon>Dothideomycetes</taxon>
        <taxon>Pleosporomycetidae</taxon>
        <taxon>Pleosporales</taxon>
        <taxon>Pleosporineae</taxon>
        <taxon>Pleosporaceae</taxon>
        <taxon>Pyrenophora</taxon>
    </lineage>
</organism>
<dbReference type="Proteomes" id="UP000249757">
    <property type="component" value="Unassembled WGS sequence"/>
</dbReference>
<comment type="caution">
    <text evidence="2">The sequence shown here is derived from an EMBL/GenBank/DDBJ whole genome shotgun (WGS) entry which is preliminary data.</text>
</comment>
<evidence type="ECO:0000313" key="3">
    <source>
        <dbReference type="Proteomes" id="UP000249757"/>
    </source>
</evidence>
<evidence type="ECO:0000313" key="2">
    <source>
        <dbReference type="EMBL" id="KAI1511803.1"/>
    </source>
</evidence>
<dbReference type="EMBL" id="NRDI02000013">
    <property type="protein sequence ID" value="KAI1511803.1"/>
    <property type="molecule type" value="Genomic_DNA"/>
</dbReference>
<reference evidence="3" key="1">
    <citation type="journal article" date="2022" name="Microb. Genom.">
        <title>A global pangenome for the wheat fungal pathogen Pyrenophora tritici-repentis and prediction of effector protein structural homology.</title>
        <authorList>
            <person name="Moolhuijzen P.M."/>
            <person name="See P.T."/>
            <person name="Shi G."/>
            <person name="Powell H.R."/>
            <person name="Cockram J."/>
            <person name="Jorgensen L.N."/>
            <person name="Benslimane H."/>
            <person name="Strelkov S.E."/>
            <person name="Turner J."/>
            <person name="Liu Z."/>
            <person name="Moffat C.S."/>
        </authorList>
    </citation>
    <scope>NUCLEOTIDE SEQUENCE [LARGE SCALE GENOMIC DNA]</scope>
</reference>
<sequence length="257" mass="29013">MAKPDIGDLDAKLRRMGLGEDVADEEWAEPECLKKEDATKPETQPALIVAEDDVPVALVKSGAQLTKRVEEMYLAQEVEEVHDSNAETKHDGSDVTKSPTLSTGHLHRLVDSPQENANSSSAAKMYIARLHKELRQTKNEPQESSARNDELSKDFEGYKALFNFTKQLLDIGKATTLEKELEACHNKLGKLKAKNQYFEQRNNEQRYLDGRCFSSLHEDIRIHKKDGDEKSREVTISIVFVKNMLGSVQVGEVRFVE</sequence>
<name>A0A922N8H8_9PLEO</name>
<feature type="compositionally biased region" description="Basic and acidic residues" evidence="1">
    <location>
        <begin position="82"/>
        <end position="94"/>
    </location>
</feature>
<keyword evidence="3" id="KW-1185">Reference proteome</keyword>
<gene>
    <name evidence="2" type="ORF">Ptr86124_009447</name>
</gene>